<name>A0A6C0KR50_9ZZZZ</name>
<dbReference type="EMBL" id="MN740945">
    <property type="protein sequence ID" value="QHU19197.1"/>
    <property type="molecule type" value="Genomic_DNA"/>
</dbReference>
<evidence type="ECO:0000259" key="1">
    <source>
        <dbReference type="Pfam" id="PF00535"/>
    </source>
</evidence>
<accession>A0A6C0KR50</accession>
<dbReference type="InterPro" id="IPR029044">
    <property type="entry name" value="Nucleotide-diphossugar_trans"/>
</dbReference>
<reference evidence="2" key="1">
    <citation type="journal article" date="2020" name="Nature">
        <title>Giant virus diversity and host interactions through global metagenomics.</title>
        <authorList>
            <person name="Schulz F."/>
            <person name="Roux S."/>
            <person name="Paez-Espino D."/>
            <person name="Jungbluth S."/>
            <person name="Walsh D.A."/>
            <person name="Denef V.J."/>
            <person name="McMahon K.D."/>
            <person name="Konstantinidis K.T."/>
            <person name="Eloe-Fadrosh E.A."/>
            <person name="Kyrpides N.C."/>
            <person name="Woyke T."/>
        </authorList>
    </citation>
    <scope>NUCLEOTIDE SEQUENCE</scope>
    <source>
        <strain evidence="2">GVMAG-S-3300013014-104</strain>
    </source>
</reference>
<sequence length="269" mass="31696">MENSNSGFNTKCCICGTIRNCGKFLDNVLNNIQQIGDLFSEYKIIIAYDDSDDNSLQILRDFEKLHPDKIIISIGSEPLHKYRVYNIARARNKCLEIMKMNYSNYEYFIMMDCDDVCSIQVKLDPLIYYLNNNEKWDALSFNKDPYYDFWALSIYPYVFSCFHFKDWEAWGRYIKEIIKKTPPKTLIPCLSAFNGFSIYKTNKFLNCFYDHRPRIDLFPVNLIQDNINVAGPMLFKGKAREVDCEHRSFHMMAINMNNAKIRIAPEVIF</sequence>
<organism evidence="2">
    <name type="scientific">viral metagenome</name>
    <dbReference type="NCBI Taxonomy" id="1070528"/>
    <lineage>
        <taxon>unclassified sequences</taxon>
        <taxon>metagenomes</taxon>
        <taxon>organismal metagenomes</taxon>
    </lineage>
</organism>
<dbReference type="Pfam" id="PF00535">
    <property type="entry name" value="Glycos_transf_2"/>
    <property type="match status" value="1"/>
</dbReference>
<proteinExistence type="predicted"/>
<dbReference type="AlphaFoldDB" id="A0A6C0KR50"/>
<dbReference type="Gene3D" id="3.90.550.10">
    <property type="entry name" value="Spore Coat Polysaccharide Biosynthesis Protein SpsA, Chain A"/>
    <property type="match status" value="1"/>
</dbReference>
<dbReference type="InterPro" id="IPR001173">
    <property type="entry name" value="Glyco_trans_2-like"/>
</dbReference>
<dbReference type="SUPFAM" id="SSF53448">
    <property type="entry name" value="Nucleotide-diphospho-sugar transferases"/>
    <property type="match status" value="1"/>
</dbReference>
<dbReference type="CDD" id="cd00761">
    <property type="entry name" value="Glyco_tranf_GTA_type"/>
    <property type="match status" value="1"/>
</dbReference>
<feature type="domain" description="Glycosyltransferase 2-like" evidence="1">
    <location>
        <begin position="18"/>
        <end position="135"/>
    </location>
</feature>
<evidence type="ECO:0000313" key="2">
    <source>
        <dbReference type="EMBL" id="QHU19197.1"/>
    </source>
</evidence>
<protein>
    <recommendedName>
        <fullName evidence="1">Glycosyltransferase 2-like domain-containing protein</fullName>
    </recommendedName>
</protein>